<reference evidence="4 5" key="1">
    <citation type="journal article" date="2018" name="PLoS ONE">
        <title>The draft genome of Kipferlia bialata reveals reductive genome evolution in fornicate parasites.</title>
        <authorList>
            <person name="Tanifuji G."/>
            <person name="Takabayashi S."/>
            <person name="Kume K."/>
            <person name="Takagi M."/>
            <person name="Nakayama T."/>
            <person name="Kamikawa R."/>
            <person name="Inagaki Y."/>
            <person name="Hashimoto T."/>
        </authorList>
    </citation>
    <scope>NUCLEOTIDE SEQUENCE [LARGE SCALE GENOMIC DNA]</scope>
    <source>
        <strain evidence="4">NY0173</strain>
    </source>
</reference>
<evidence type="ECO:0000313" key="5">
    <source>
        <dbReference type="Proteomes" id="UP000265618"/>
    </source>
</evidence>
<sequence>MSHLYIQGGKIYYPDDAHHGEVECVGTTAYGTDILSVYKAHCTSSQTSDSVYLMSDSGDVFFDITTDLDNHYNCVYVTFASDAGSLHMYLFTCNVCIDSACYTETIEIVCILLLTCGFWASVIYLGVRSRRKRRETPDNPNQSNEPWVYSTSDQGMGDSYQPMHIEGGQGNQMCSSTAGSSTLQRQTVAREAAREDEMRRNLAAQERLVRRKEEVERREERERREELRQQAHFISDADLAGLDLGGMALSRTQAMPDIDIQPMPVPVAQDPYTASAYAYQSPGGNTQVVEDVYPAPPSTHGVPTYPPAPSTMQVSGTTPIGFPPVGGNMSVVRSGNNHTESFSDDSSSSYDSSSSF</sequence>
<keyword evidence="3" id="KW-0812">Transmembrane</keyword>
<evidence type="ECO:0000313" key="4">
    <source>
        <dbReference type="EMBL" id="GIQ82619.1"/>
    </source>
</evidence>
<keyword evidence="5" id="KW-1185">Reference proteome</keyword>
<organism evidence="4 5">
    <name type="scientific">Kipferlia bialata</name>
    <dbReference type="NCBI Taxonomy" id="797122"/>
    <lineage>
        <taxon>Eukaryota</taxon>
        <taxon>Metamonada</taxon>
        <taxon>Carpediemonas-like organisms</taxon>
        <taxon>Kipferlia</taxon>
    </lineage>
</organism>
<dbReference type="Proteomes" id="UP000265618">
    <property type="component" value="Unassembled WGS sequence"/>
</dbReference>
<comment type="caution">
    <text evidence="4">The sequence shown here is derived from an EMBL/GenBank/DDBJ whole genome shotgun (WGS) entry which is preliminary data.</text>
</comment>
<evidence type="ECO:0000256" key="3">
    <source>
        <dbReference type="SAM" id="Phobius"/>
    </source>
</evidence>
<name>A0A9K3GG22_9EUKA</name>
<proteinExistence type="predicted"/>
<keyword evidence="3" id="KW-1133">Transmembrane helix</keyword>
<keyword evidence="1" id="KW-0175">Coiled coil</keyword>
<feature type="coiled-coil region" evidence="1">
    <location>
        <begin position="195"/>
        <end position="237"/>
    </location>
</feature>
<keyword evidence="3" id="KW-0472">Membrane</keyword>
<dbReference type="AlphaFoldDB" id="A0A9K3GG22"/>
<feature type="region of interest" description="Disordered" evidence="2">
    <location>
        <begin position="319"/>
        <end position="356"/>
    </location>
</feature>
<dbReference type="EMBL" id="BDIP01000756">
    <property type="protein sequence ID" value="GIQ82619.1"/>
    <property type="molecule type" value="Genomic_DNA"/>
</dbReference>
<gene>
    <name evidence="4" type="ORF">KIPB_003786</name>
</gene>
<evidence type="ECO:0000256" key="2">
    <source>
        <dbReference type="SAM" id="MobiDB-lite"/>
    </source>
</evidence>
<accession>A0A9K3GG22</accession>
<evidence type="ECO:0000256" key="1">
    <source>
        <dbReference type="SAM" id="Coils"/>
    </source>
</evidence>
<feature type="compositionally biased region" description="Low complexity" evidence="2">
    <location>
        <begin position="344"/>
        <end position="356"/>
    </location>
</feature>
<protein>
    <submittedName>
        <fullName evidence="4">Uncharacterized protein</fullName>
    </submittedName>
</protein>
<feature type="transmembrane region" description="Helical" evidence="3">
    <location>
        <begin position="106"/>
        <end position="127"/>
    </location>
</feature>
<feature type="compositionally biased region" description="Polar residues" evidence="2">
    <location>
        <begin position="331"/>
        <end position="340"/>
    </location>
</feature>